<dbReference type="Gene3D" id="3.40.50.300">
    <property type="entry name" value="P-loop containing nucleotide triphosphate hydrolases"/>
    <property type="match status" value="1"/>
</dbReference>
<keyword evidence="1" id="KW-0378">Hydrolase</keyword>
<evidence type="ECO:0000256" key="1">
    <source>
        <dbReference type="ARBA" id="ARBA00022801"/>
    </source>
</evidence>
<dbReference type="SUPFAM" id="SSF52540">
    <property type="entry name" value="P-loop containing nucleoside triphosphate hydrolases"/>
    <property type="match status" value="2"/>
</dbReference>
<evidence type="ECO:0000256" key="2">
    <source>
        <dbReference type="PROSITE-ProRule" id="PRU00325"/>
    </source>
</evidence>
<protein>
    <submittedName>
        <fullName evidence="7">SNF2-related protein</fullName>
    </submittedName>
</protein>
<dbReference type="Pfam" id="PF04434">
    <property type="entry name" value="SWIM"/>
    <property type="match status" value="1"/>
</dbReference>
<dbReference type="RefSeq" id="WP_164878732.1">
    <property type="nucleotide sequence ID" value="NZ_CP034929.1"/>
</dbReference>
<reference evidence="8" key="1">
    <citation type="journal article" date="2019" name="Int. J. Syst. Evol. Microbiol.">
        <title>The Global Catalogue of Microorganisms (GCM) 10K type strain sequencing project: providing services to taxonomists for standard genome sequencing and annotation.</title>
        <authorList>
            <consortium name="The Broad Institute Genomics Platform"/>
            <consortium name="The Broad Institute Genome Sequencing Center for Infectious Disease"/>
            <person name="Wu L."/>
            <person name="Ma J."/>
        </authorList>
    </citation>
    <scope>NUCLEOTIDE SEQUENCE [LARGE SCALE GENOMIC DNA]</scope>
    <source>
        <strain evidence="8">DFY28</strain>
    </source>
</reference>
<dbReference type="InterPro" id="IPR000330">
    <property type="entry name" value="SNF2_N"/>
</dbReference>
<dbReference type="PROSITE" id="PS51192">
    <property type="entry name" value="HELICASE_ATP_BIND_1"/>
    <property type="match status" value="1"/>
</dbReference>
<gene>
    <name evidence="7" type="ORF">ACFPWU_15065</name>
</gene>
<name>A0ABW1R4B9_9ACTN</name>
<dbReference type="InterPro" id="IPR038718">
    <property type="entry name" value="SNF2-like_sf"/>
</dbReference>
<evidence type="ECO:0000259" key="5">
    <source>
        <dbReference type="PROSITE" id="PS51192"/>
    </source>
</evidence>
<dbReference type="InterPro" id="IPR049730">
    <property type="entry name" value="SNF2/RAD54-like_C"/>
</dbReference>
<keyword evidence="8" id="KW-1185">Reference proteome</keyword>
<proteinExistence type="predicted"/>
<dbReference type="InterPro" id="IPR014001">
    <property type="entry name" value="Helicase_ATP-bd"/>
</dbReference>
<feature type="domain" description="Helicase ATP-binding" evidence="5">
    <location>
        <begin position="609"/>
        <end position="770"/>
    </location>
</feature>
<evidence type="ECO:0000259" key="6">
    <source>
        <dbReference type="PROSITE" id="PS51194"/>
    </source>
</evidence>
<comment type="caution">
    <text evidence="7">The sequence shown here is derived from an EMBL/GenBank/DDBJ whole genome shotgun (WGS) entry which is preliminary data.</text>
</comment>
<accession>A0ABW1R4B9</accession>
<dbReference type="PANTHER" id="PTHR10799">
    <property type="entry name" value="SNF2/RAD54 HELICASE FAMILY"/>
    <property type="match status" value="1"/>
</dbReference>
<keyword evidence="2" id="KW-0863">Zinc-finger</keyword>
<dbReference type="SMART" id="SM00487">
    <property type="entry name" value="DEXDc"/>
    <property type="match status" value="1"/>
</dbReference>
<keyword evidence="2" id="KW-0479">Metal-binding</keyword>
<evidence type="ECO:0000313" key="7">
    <source>
        <dbReference type="EMBL" id="MFC6154985.1"/>
    </source>
</evidence>
<feature type="domain" description="Helicase C-terminal" evidence="6">
    <location>
        <begin position="891"/>
        <end position="1042"/>
    </location>
</feature>
<evidence type="ECO:0000259" key="4">
    <source>
        <dbReference type="PROSITE" id="PS50966"/>
    </source>
</evidence>
<evidence type="ECO:0000256" key="3">
    <source>
        <dbReference type="SAM" id="MobiDB-lite"/>
    </source>
</evidence>
<dbReference type="SMART" id="SM00490">
    <property type="entry name" value="HELICc"/>
    <property type="match status" value="1"/>
</dbReference>
<sequence length="1055" mass="114673">MTITDLANGAFEAGGIVVGSRTAPYRVRVTVKPAKGRAGATISTKCDCPVAYACKHAVAVLQDIRQAELLKPTVAPPAWRRSLDAVLAPLEEAKPVVAERKKLALQFEIPVPTRRRYRGHADAGQKLWLRPMRQGARDNWIKTGISWATAENHAVDEAHDLDQLAVLSRFVRAVTGVVNKDVIDLTTIGPALPDLLAQAVEAGIALVGGERISQVRLADPVEAVVDIGEADSDGDAKNAKGATQLRVGVWNESHLHVDDELLLLGKVPHTAALVTPVRANTTAEHPKVHLTLAPLARRLPEALVQVHQRGEILAIPAEDKAAFEKEYLPRLRQQLVVTSSDAAIEIAEEAAPRLEAVVAWESATAEVSWRWRYESASGQVSTYPIVGGDRALAVRRPVVERDLLAAVAEFAHLQPHVTVTGSPVVDFAATDLPALEAHEGVDVVETGDRPDFRSATEAPTFEFATGPAEDGDEDDTTTDWLDLRVVIEVEGEQVPLTDLLTALTTGQPLLVLASGLHIPTDRPEFRRLAALVAAAGQIEGGRGDAFSVAHSDLGLWAELAELGIVDARAAEWVEAARALIGHETLPEVEVAGLVSTPRPYQREGINWLAHLWSLDLGGILADDMGLGKTLQTLALMSHARAHGAAPFVVIAPTSVMTAWTSEAARHTPGLVVKVVDASASRRKETFAEAIEGADVVVTSYTLLRLEADEYAHRTWGGLVLDEAQAIKNHHSKTYQAVARIKAPFRLVVSGTPFENRLMELWALLSIAAPGLYPWPHTFVDQVVAPVEKRGDTDAMDRFRARVRPFVLRRTKDLVASDLPPKQEQVLEVPLGAEHQRIYDTWLQRERQAILGLVDDFAGNRVQIFTALTRLRQLSLDAALVSEEHDEVGSAKLDVLVEHLTELAAEGHRALVFSQFTSFLKRARERLEDAGLTVRYLDGSTRNRGAEIEAFKNGDGDAFLISLKAGGVGLTLTEADYVYVLDPWWNPAAENQAIDRAHRIGQQRPVNVYRMVSAGTIEEKVMALKERKAALFDAVFTGEGAVGSGLDADDVRALFD</sequence>
<feature type="domain" description="SWIM-type" evidence="4">
    <location>
        <begin position="25"/>
        <end position="65"/>
    </location>
</feature>
<dbReference type="InterPro" id="IPR007527">
    <property type="entry name" value="Znf_SWIM"/>
</dbReference>
<dbReference type="PROSITE" id="PS51194">
    <property type="entry name" value="HELICASE_CTER"/>
    <property type="match status" value="1"/>
</dbReference>
<evidence type="ECO:0000313" key="8">
    <source>
        <dbReference type="Proteomes" id="UP001596098"/>
    </source>
</evidence>
<dbReference type="Proteomes" id="UP001596098">
    <property type="component" value="Unassembled WGS sequence"/>
</dbReference>
<dbReference type="EMBL" id="JBHSQI010000009">
    <property type="protein sequence ID" value="MFC6154985.1"/>
    <property type="molecule type" value="Genomic_DNA"/>
</dbReference>
<dbReference type="PROSITE" id="PS50966">
    <property type="entry name" value="ZF_SWIM"/>
    <property type="match status" value="1"/>
</dbReference>
<organism evidence="7 8">
    <name type="scientific">Nocardioides yefusunii</name>
    <dbReference type="NCBI Taxonomy" id="2500546"/>
    <lineage>
        <taxon>Bacteria</taxon>
        <taxon>Bacillati</taxon>
        <taxon>Actinomycetota</taxon>
        <taxon>Actinomycetes</taxon>
        <taxon>Propionibacteriales</taxon>
        <taxon>Nocardioidaceae</taxon>
        <taxon>Nocardioides</taxon>
    </lineage>
</organism>
<dbReference type="CDD" id="cd18793">
    <property type="entry name" value="SF2_C_SNF"/>
    <property type="match status" value="1"/>
</dbReference>
<dbReference type="InterPro" id="IPR027417">
    <property type="entry name" value="P-loop_NTPase"/>
</dbReference>
<feature type="region of interest" description="Disordered" evidence="3">
    <location>
        <begin position="446"/>
        <end position="475"/>
    </location>
</feature>
<dbReference type="Gene3D" id="3.40.50.10810">
    <property type="entry name" value="Tandem AAA-ATPase domain"/>
    <property type="match status" value="1"/>
</dbReference>
<dbReference type="Pfam" id="PF00176">
    <property type="entry name" value="SNF2-rel_dom"/>
    <property type="match status" value="1"/>
</dbReference>
<dbReference type="InterPro" id="IPR001650">
    <property type="entry name" value="Helicase_C-like"/>
</dbReference>
<keyword evidence="2" id="KW-0862">Zinc</keyword>
<dbReference type="Pfam" id="PF00271">
    <property type="entry name" value="Helicase_C"/>
    <property type="match status" value="1"/>
</dbReference>